<proteinExistence type="predicted"/>
<accession>A0A0J1EEQ9</accession>
<keyword evidence="2" id="KW-1185">Reference proteome</keyword>
<dbReference type="PATRIC" id="fig|595434.4.peg.3756"/>
<evidence type="ECO:0000313" key="1">
    <source>
        <dbReference type="EMBL" id="KLU03994.1"/>
    </source>
</evidence>
<organism evidence="1 2">
    <name type="scientific">Rhodopirellula islandica</name>
    <dbReference type="NCBI Taxonomy" id="595434"/>
    <lineage>
        <taxon>Bacteria</taxon>
        <taxon>Pseudomonadati</taxon>
        <taxon>Planctomycetota</taxon>
        <taxon>Planctomycetia</taxon>
        <taxon>Pirellulales</taxon>
        <taxon>Pirellulaceae</taxon>
        <taxon>Rhodopirellula</taxon>
    </lineage>
</organism>
<dbReference type="STRING" id="595434.RISK_003963"/>
<gene>
    <name evidence="1" type="ORF">RISK_003963</name>
</gene>
<name>A0A0J1EEQ9_RHOIS</name>
<evidence type="ECO:0000313" key="2">
    <source>
        <dbReference type="Proteomes" id="UP000036367"/>
    </source>
</evidence>
<protein>
    <submittedName>
        <fullName evidence="1">Uncharacterized protein</fullName>
    </submittedName>
</protein>
<sequence>MYWTLRQDAFFLNPIFMMRDAETVPIWLENELRRQRERNFTFFPIAVKVYPTAIR</sequence>
<dbReference type="EMBL" id="LECT01000030">
    <property type="protein sequence ID" value="KLU03994.1"/>
    <property type="molecule type" value="Genomic_DNA"/>
</dbReference>
<dbReference type="AlphaFoldDB" id="A0A0J1EEQ9"/>
<reference evidence="1" key="1">
    <citation type="submission" date="2015-05" db="EMBL/GenBank/DDBJ databases">
        <title>Permanent draft genome of Rhodopirellula islandicus K833.</title>
        <authorList>
            <person name="Kizina J."/>
            <person name="Richter M."/>
            <person name="Glockner F.O."/>
            <person name="Harder J."/>
        </authorList>
    </citation>
    <scope>NUCLEOTIDE SEQUENCE [LARGE SCALE GENOMIC DNA]</scope>
    <source>
        <strain evidence="1">K833</strain>
    </source>
</reference>
<comment type="caution">
    <text evidence="1">The sequence shown here is derived from an EMBL/GenBank/DDBJ whole genome shotgun (WGS) entry which is preliminary data.</text>
</comment>
<dbReference type="Proteomes" id="UP000036367">
    <property type="component" value="Unassembled WGS sequence"/>
</dbReference>